<dbReference type="Gene3D" id="3.40.50.300">
    <property type="entry name" value="P-loop containing nucleotide triphosphate hydrolases"/>
    <property type="match status" value="1"/>
</dbReference>
<name>A0ABY3X2B3_9GAMM</name>
<reference evidence="1 2" key="1">
    <citation type="submission" date="2022-03" db="EMBL/GenBank/DDBJ databases">
        <title>Ignatzschineria rhizosphaerae HR5S32.</title>
        <authorList>
            <person name="Sun J.Q."/>
            <person name="Feng J.Y."/>
        </authorList>
    </citation>
    <scope>NUCLEOTIDE SEQUENCE [LARGE SCALE GENOMIC DNA]</scope>
    <source>
        <strain evidence="1 2">HR5S32</strain>
    </source>
</reference>
<dbReference type="InterPro" id="IPR008868">
    <property type="entry name" value="TniB"/>
</dbReference>
<dbReference type="InterPro" id="IPR027417">
    <property type="entry name" value="P-loop_NTPase"/>
</dbReference>
<sequence length="316" mass="36149">MNSQRFRMIALLKQKVIRYPQFEIAYQQIQSILELKKFTGISQNLLCIGAAGTGKSTIKKEVEKAYPRKEVVGVPIIPVLTVDTPAIPTVKNIAETMLLAFGDPLAGKGTAENKTVRILSFLEKCRVQLIIFDELQHFIDQGRKNTPYQVADWLKNLVDKANIPTVLMGLERSEQILKVNEQLRRRFNQRIHLKAFDLKDKDDYQTFAGVVFKLQELHDYPMDINIRDSEVLERLHYASNGIIDYIVKVMIGACETALLNGNVSITQESFYEAFKRYIWSDAPDELNPFHDKFTWKSLTQLNMPFHVAGGYSGFNS</sequence>
<evidence type="ECO:0000313" key="2">
    <source>
        <dbReference type="Proteomes" id="UP000829542"/>
    </source>
</evidence>
<accession>A0ABY3X2B3</accession>
<evidence type="ECO:0000313" key="1">
    <source>
        <dbReference type="EMBL" id="UNM95597.1"/>
    </source>
</evidence>
<protein>
    <submittedName>
        <fullName evidence="1">TniB family NTP-binding protein</fullName>
    </submittedName>
</protein>
<keyword evidence="2" id="KW-1185">Reference proteome</keyword>
<dbReference type="SUPFAM" id="SSF52540">
    <property type="entry name" value="P-loop containing nucleoside triphosphate hydrolases"/>
    <property type="match status" value="1"/>
</dbReference>
<gene>
    <name evidence="1" type="ORF">MMG00_10255</name>
</gene>
<dbReference type="Pfam" id="PF05621">
    <property type="entry name" value="TniB"/>
    <property type="match status" value="1"/>
</dbReference>
<dbReference type="RefSeq" id="WP_242148000.1">
    <property type="nucleotide sequence ID" value="NZ_CP093379.1"/>
</dbReference>
<dbReference type="EMBL" id="CP093379">
    <property type="protein sequence ID" value="UNM95597.1"/>
    <property type="molecule type" value="Genomic_DNA"/>
</dbReference>
<proteinExistence type="predicted"/>
<dbReference type="Proteomes" id="UP000829542">
    <property type="component" value="Chromosome"/>
</dbReference>
<organism evidence="1 2">
    <name type="scientific">Ignatzschineria rhizosphaerae</name>
    <dbReference type="NCBI Taxonomy" id="2923279"/>
    <lineage>
        <taxon>Bacteria</taxon>
        <taxon>Pseudomonadati</taxon>
        <taxon>Pseudomonadota</taxon>
        <taxon>Gammaproteobacteria</taxon>
        <taxon>Cardiobacteriales</taxon>
        <taxon>Ignatzschineriaceae</taxon>
        <taxon>Ignatzschineria</taxon>
    </lineage>
</organism>